<keyword evidence="3" id="KW-1185">Reference proteome</keyword>
<dbReference type="Gene3D" id="2.30.40.10">
    <property type="entry name" value="Urease, subunit C, domain 1"/>
    <property type="match status" value="1"/>
</dbReference>
<dbReference type="KEGG" id="ptaw:DW352_01075"/>
<dbReference type="InterPro" id="IPR023100">
    <property type="entry name" value="D-aminoacylase_insert_dom_sf"/>
</dbReference>
<dbReference type="Gene3D" id="3.30.1490.130">
    <property type="entry name" value="D-aminoacylase. Domain 3"/>
    <property type="match status" value="1"/>
</dbReference>
<dbReference type="GO" id="GO:0016811">
    <property type="term" value="F:hydrolase activity, acting on carbon-nitrogen (but not peptide) bonds, in linear amides"/>
    <property type="evidence" value="ECO:0007669"/>
    <property type="project" value="InterPro"/>
</dbReference>
<evidence type="ECO:0000313" key="3">
    <source>
        <dbReference type="Proteomes" id="UP000254889"/>
    </source>
</evidence>
<dbReference type="InterPro" id="IPR013108">
    <property type="entry name" value="Amidohydro_3"/>
</dbReference>
<dbReference type="InterPro" id="IPR011059">
    <property type="entry name" value="Metal-dep_hydrolase_composite"/>
</dbReference>
<name>A0A345ZQN3_9HYPH</name>
<dbReference type="CDD" id="cd01297">
    <property type="entry name" value="D-aminoacylase"/>
    <property type="match status" value="1"/>
</dbReference>
<dbReference type="AlphaFoldDB" id="A0A345ZQN3"/>
<proteinExistence type="predicted"/>
<dbReference type="PANTHER" id="PTHR11647">
    <property type="entry name" value="HYDRANTOINASE/DIHYDROPYRIMIDINASE FAMILY MEMBER"/>
    <property type="match status" value="1"/>
</dbReference>
<dbReference type="InterPro" id="IPR050378">
    <property type="entry name" value="Metallo-dep_Hydrolases_sf"/>
</dbReference>
<dbReference type="SUPFAM" id="SSF51338">
    <property type="entry name" value="Composite domain of metallo-dependent hydrolases"/>
    <property type="match status" value="1"/>
</dbReference>
<dbReference type="PANTHER" id="PTHR11647:SF1">
    <property type="entry name" value="COLLAPSIN RESPONSE MEDIATOR PROTEIN"/>
    <property type="match status" value="1"/>
</dbReference>
<dbReference type="SUPFAM" id="SSF51556">
    <property type="entry name" value="Metallo-dependent hydrolases"/>
    <property type="match status" value="1"/>
</dbReference>
<dbReference type="Proteomes" id="UP000254889">
    <property type="component" value="Chromosome"/>
</dbReference>
<dbReference type="EMBL" id="CP031417">
    <property type="protein sequence ID" value="AXK79230.1"/>
    <property type="molecule type" value="Genomic_DNA"/>
</dbReference>
<organism evidence="2 3">
    <name type="scientific">Pseudolabrys taiwanensis</name>
    <dbReference type="NCBI Taxonomy" id="331696"/>
    <lineage>
        <taxon>Bacteria</taxon>
        <taxon>Pseudomonadati</taxon>
        <taxon>Pseudomonadota</taxon>
        <taxon>Alphaproteobacteria</taxon>
        <taxon>Hyphomicrobiales</taxon>
        <taxon>Xanthobacteraceae</taxon>
        <taxon>Pseudolabrys</taxon>
    </lineage>
</organism>
<dbReference type="GO" id="GO:0016812">
    <property type="term" value="F:hydrolase activity, acting on carbon-nitrogen (but not peptide) bonds, in cyclic amides"/>
    <property type="evidence" value="ECO:0007669"/>
    <property type="project" value="TreeGrafter"/>
</dbReference>
<dbReference type="OrthoDB" id="9815027at2"/>
<evidence type="ECO:0000259" key="1">
    <source>
        <dbReference type="Pfam" id="PF07969"/>
    </source>
</evidence>
<dbReference type="RefSeq" id="WP_115687716.1">
    <property type="nucleotide sequence ID" value="NZ_CP031417.1"/>
</dbReference>
<sequence length="535" mass="57641">MTYDLLLKGGTLFDGSGRPGERGDLAITDGRIAALGAVQGDAKRVIDVSGLAVAPGFIDIKTHSDFTLPINPKAESKVRQGVTTEIIGHCGFSVAPVLPGKVDLLRDYLSPSAPWLPFKEMSFPTYLDTFPATAVNAGMLVGHNTLRLMVMGMDNRAPTEAELKAMCDLLEDGLKAGALGLSSGLFTSPGSYAKPDEMIALCRVVKKYNGGYFTHIRDESNNVLDAVAEAIHVAETVGIHVEIVHFKCSGVDNWGKAAVGLKMIAEAKARGIDVDCDSHPYTAGSNPLKNLMPQWVQAGGVPAMIERLALKETRERIRADIERDGLNNWGRIPNWDCVQISISPHLGQYAGRTIADLARERNADPIDVVCDYMIEDKGATRVLVISISEEDIQAIVKSPLALVGSDGNCVATYGITSQGMPHPRFYGSFPRILGHYVHELGLIPVELAIHKMTGATARALRLSDRGLLKEGYRADITVFDPDDFTDRATYGDPHQYPTGTRTTVLVAGEIVVENATHTGALPGKVLRRDMSGAVS</sequence>
<protein>
    <submittedName>
        <fullName evidence="2">D-aminoacylase</fullName>
    </submittedName>
</protein>
<dbReference type="Pfam" id="PF07969">
    <property type="entry name" value="Amidohydro_3"/>
    <property type="match status" value="1"/>
</dbReference>
<feature type="domain" description="Amidohydrolase 3" evidence="1">
    <location>
        <begin position="44"/>
        <end position="512"/>
    </location>
</feature>
<dbReference type="Gene3D" id="3.20.20.140">
    <property type="entry name" value="Metal-dependent hydrolases"/>
    <property type="match status" value="1"/>
</dbReference>
<evidence type="ECO:0000313" key="2">
    <source>
        <dbReference type="EMBL" id="AXK79230.1"/>
    </source>
</evidence>
<gene>
    <name evidence="2" type="ORF">DW352_01075</name>
</gene>
<dbReference type="GO" id="GO:0005829">
    <property type="term" value="C:cytosol"/>
    <property type="evidence" value="ECO:0007669"/>
    <property type="project" value="TreeGrafter"/>
</dbReference>
<accession>A0A345ZQN3</accession>
<dbReference type="InterPro" id="IPR032466">
    <property type="entry name" value="Metal_Hydrolase"/>
</dbReference>
<reference evidence="2 3" key="1">
    <citation type="submission" date="2018-07" db="EMBL/GenBank/DDBJ databases">
        <authorList>
            <person name="Quirk P.G."/>
            <person name="Krulwich T.A."/>
        </authorList>
    </citation>
    <scope>NUCLEOTIDE SEQUENCE [LARGE SCALE GENOMIC DNA]</scope>
    <source>
        <strain evidence="2 3">CC-BB4</strain>
    </source>
</reference>